<reference evidence="5 6" key="1">
    <citation type="journal article" date="2019" name="Gigascience">
        <title>Whole-genome sequence of the oriental lung fluke Paragonimus westermani.</title>
        <authorList>
            <person name="Oey H."/>
            <person name="Zakrzewski M."/>
            <person name="Narain K."/>
            <person name="Devi K.R."/>
            <person name="Agatsuma T."/>
            <person name="Nawaratna S."/>
            <person name="Gobert G.N."/>
            <person name="Jones M.K."/>
            <person name="Ragan M.A."/>
            <person name="McManus D.P."/>
            <person name="Krause L."/>
        </authorList>
    </citation>
    <scope>NUCLEOTIDE SEQUENCE [LARGE SCALE GENOMIC DNA]</scope>
    <source>
        <strain evidence="5 6">IND2009</strain>
    </source>
</reference>
<keyword evidence="6" id="KW-1185">Reference proteome</keyword>
<sequence>MSGSQPDATILTGDLNSEDMGDQRRIQAGRIRIEFLDRVLRSKIQREKIVKQQGRALRRSIQLQLLDFVQPRLEDCHQEIRTITRHSFGETHTKSPKERCVEGHAAGFEVASTKIVESSKNPEILNNIARFLALEASPSIKPSSSFNPLNKKQCSSSDDEARTRNENRTSLKIFTTEYDIDEDDSDNANDGWLNTEQTQSTSWSATNQLPLNAQSRERISEVVDEPPVVKPVELNTSKDFIQRNIELAAKANQILPLTAAEEARLDFLLHESEDEHADEEGEYLWECSEQDHGPSIFVTDQINSVTVNNSPIGTNALTTIEEGWTLSSCTSGVLQQPILPTSDVNLVANENDEGSWFASSSFVLSDQEGKQICLQLTEIDKRLSQLLLYREIERCFADVQLENKAIEGGLRDIPDEKLQSDKTSKLNRPRELALEEALQSREECARLNEINRRLLSIEKESATQRVCSIPKVASGPSSSWRWDLPLGSQLAIREAGTVACGTGVHGINKHWISEKSLELLEARRNTPPGSPYNKCRRDVRRKLKRSLKADREAWLLGKVREMETAFASGNTGKLFKLIRATGLRRPSALLIAWLGLFVSHCAALSLLYDTPTNTSLFLTSCNSVRVLTCPGTLSANPALSNAAYSSVQTVIKDRLNSSLFLKGKFSSPVSMLEGREHRAQISIGRTDEKTHCPPIADTN</sequence>
<dbReference type="PANTHER" id="PTHR22012">
    <property type="entry name" value="FIBROUS SHEATH INTERACTING PROTEIN 1"/>
    <property type="match status" value="1"/>
</dbReference>
<gene>
    <name evidence="5" type="ORF">DEA37_0009277</name>
</gene>
<evidence type="ECO:0000256" key="2">
    <source>
        <dbReference type="ARBA" id="ARBA00019480"/>
    </source>
</evidence>
<dbReference type="PANTHER" id="PTHR22012:SF2">
    <property type="entry name" value="FIBROUS SHEATH-INTERACTING PROTEIN 1"/>
    <property type="match status" value="1"/>
</dbReference>
<feature type="region of interest" description="Disordered" evidence="4">
    <location>
        <begin position="142"/>
        <end position="168"/>
    </location>
</feature>
<feature type="compositionally biased region" description="Basic and acidic residues" evidence="4">
    <location>
        <begin position="159"/>
        <end position="168"/>
    </location>
</feature>
<feature type="region of interest" description="Disordered" evidence="4">
    <location>
        <begin position="182"/>
        <end position="203"/>
    </location>
</feature>
<comment type="similarity">
    <text evidence="1">Belongs to the FSIP1 family.</text>
</comment>
<evidence type="ECO:0000256" key="1">
    <source>
        <dbReference type="ARBA" id="ARBA00010495"/>
    </source>
</evidence>
<dbReference type="EMBL" id="QNGE01004585">
    <property type="protein sequence ID" value="KAA3672741.1"/>
    <property type="molecule type" value="Genomic_DNA"/>
</dbReference>
<protein>
    <recommendedName>
        <fullName evidence="2">Fibrous sheath-interacting protein 1</fullName>
    </recommendedName>
</protein>
<organism evidence="5 6">
    <name type="scientific">Paragonimus westermani</name>
    <dbReference type="NCBI Taxonomy" id="34504"/>
    <lineage>
        <taxon>Eukaryota</taxon>
        <taxon>Metazoa</taxon>
        <taxon>Spiralia</taxon>
        <taxon>Lophotrochozoa</taxon>
        <taxon>Platyhelminthes</taxon>
        <taxon>Trematoda</taxon>
        <taxon>Digenea</taxon>
        <taxon>Plagiorchiida</taxon>
        <taxon>Troglotremata</taxon>
        <taxon>Troglotrematidae</taxon>
        <taxon>Paragonimus</taxon>
    </lineage>
</organism>
<comment type="caution">
    <text evidence="5">The sequence shown here is derived from an EMBL/GenBank/DDBJ whole genome shotgun (WGS) entry which is preliminary data.</text>
</comment>
<proteinExistence type="inferred from homology"/>
<dbReference type="InterPro" id="IPR026246">
    <property type="entry name" value="Fsip1"/>
</dbReference>
<evidence type="ECO:0000256" key="3">
    <source>
        <dbReference type="ARBA" id="ARBA00023054"/>
    </source>
</evidence>
<dbReference type="AlphaFoldDB" id="A0A5J4NAU5"/>
<feature type="compositionally biased region" description="Polar residues" evidence="4">
    <location>
        <begin position="192"/>
        <end position="203"/>
    </location>
</feature>
<accession>A0A5J4NAU5</accession>
<keyword evidence="3" id="KW-0175">Coiled coil</keyword>
<feature type="compositionally biased region" description="Polar residues" evidence="4">
    <location>
        <begin position="142"/>
        <end position="156"/>
    </location>
</feature>
<name>A0A5J4NAU5_9TREM</name>
<evidence type="ECO:0000313" key="6">
    <source>
        <dbReference type="Proteomes" id="UP000324629"/>
    </source>
</evidence>
<feature type="region of interest" description="Disordered" evidence="4">
    <location>
        <begin position="1"/>
        <end position="23"/>
    </location>
</feature>
<evidence type="ECO:0000313" key="5">
    <source>
        <dbReference type="EMBL" id="KAA3672741.1"/>
    </source>
</evidence>
<evidence type="ECO:0000256" key="4">
    <source>
        <dbReference type="SAM" id="MobiDB-lite"/>
    </source>
</evidence>
<dbReference type="Proteomes" id="UP000324629">
    <property type="component" value="Unassembled WGS sequence"/>
</dbReference>